<accession>A0A6L2J7W9</accession>
<keyword evidence="1" id="KW-0175">Coiled coil</keyword>
<comment type="caution">
    <text evidence="3">The sequence shown here is derived from an EMBL/GenBank/DDBJ whole genome shotgun (WGS) entry which is preliminary data.</text>
</comment>
<evidence type="ECO:0000313" key="3">
    <source>
        <dbReference type="EMBL" id="GEU32760.1"/>
    </source>
</evidence>
<dbReference type="AlphaFoldDB" id="A0A6L2J7W9"/>
<feature type="region of interest" description="Disordered" evidence="2">
    <location>
        <begin position="141"/>
        <end position="162"/>
    </location>
</feature>
<evidence type="ECO:0000256" key="2">
    <source>
        <dbReference type="SAM" id="MobiDB-lite"/>
    </source>
</evidence>
<name>A0A6L2J7W9_TANCI</name>
<gene>
    <name evidence="3" type="ORF">Tci_004738</name>
</gene>
<sequence>MAYHKEIFDTPSLAKKVFANIKRIADAHSIPITIEPSTFKPQKKHKPKTKHTQEPEVPLTESPAEQNLPLPSNDPLPSGENSLKLKELMGLCTNLSNKVLELKSEVIDIKSTCQERNEKLEGRVARLEEENRVLKELKSVHSTDDADEPVMEKEKSSKQGRKIASINADVEINLKKA</sequence>
<reference evidence="3" key="1">
    <citation type="journal article" date="2019" name="Sci. Rep.">
        <title>Draft genome of Tanacetum cinerariifolium, the natural source of mosquito coil.</title>
        <authorList>
            <person name="Yamashiro T."/>
            <person name="Shiraishi A."/>
            <person name="Satake H."/>
            <person name="Nakayama K."/>
        </authorList>
    </citation>
    <scope>NUCLEOTIDE SEQUENCE</scope>
</reference>
<feature type="coiled-coil region" evidence="1">
    <location>
        <begin position="85"/>
        <end position="137"/>
    </location>
</feature>
<proteinExistence type="predicted"/>
<feature type="region of interest" description="Disordered" evidence="2">
    <location>
        <begin position="35"/>
        <end position="81"/>
    </location>
</feature>
<dbReference type="EMBL" id="BKCJ010000388">
    <property type="protein sequence ID" value="GEU32760.1"/>
    <property type="molecule type" value="Genomic_DNA"/>
</dbReference>
<feature type="compositionally biased region" description="Basic residues" evidence="2">
    <location>
        <begin position="41"/>
        <end position="50"/>
    </location>
</feature>
<feature type="compositionally biased region" description="Basic and acidic residues" evidence="2">
    <location>
        <begin position="141"/>
        <end position="157"/>
    </location>
</feature>
<protein>
    <submittedName>
        <fullName evidence="3">Uncharacterized protein</fullName>
    </submittedName>
</protein>
<feature type="compositionally biased region" description="Low complexity" evidence="2">
    <location>
        <begin position="67"/>
        <end position="78"/>
    </location>
</feature>
<evidence type="ECO:0000256" key="1">
    <source>
        <dbReference type="SAM" id="Coils"/>
    </source>
</evidence>
<organism evidence="3">
    <name type="scientific">Tanacetum cinerariifolium</name>
    <name type="common">Dalmatian daisy</name>
    <name type="synonym">Chrysanthemum cinerariifolium</name>
    <dbReference type="NCBI Taxonomy" id="118510"/>
    <lineage>
        <taxon>Eukaryota</taxon>
        <taxon>Viridiplantae</taxon>
        <taxon>Streptophyta</taxon>
        <taxon>Embryophyta</taxon>
        <taxon>Tracheophyta</taxon>
        <taxon>Spermatophyta</taxon>
        <taxon>Magnoliopsida</taxon>
        <taxon>eudicotyledons</taxon>
        <taxon>Gunneridae</taxon>
        <taxon>Pentapetalae</taxon>
        <taxon>asterids</taxon>
        <taxon>campanulids</taxon>
        <taxon>Asterales</taxon>
        <taxon>Asteraceae</taxon>
        <taxon>Asteroideae</taxon>
        <taxon>Anthemideae</taxon>
        <taxon>Anthemidinae</taxon>
        <taxon>Tanacetum</taxon>
    </lineage>
</organism>